<dbReference type="AlphaFoldDB" id="A0A9P4XYC2"/>
<dbReference type="RefSeq" id="XP_040774515.1">
    <property type="nucleotide sequence ID" value="XM_040925714.1"/>
</dbReference>
<dbReference type="Proteomes" id="UP000803844">
    <property type="component" value="Unassembled WGS sequence"/>
</dbReference>
<sequence length="247" mass="28490">MDIPTESPVDTVEASSPRIHQDSRHRDIFWVRTICSSPDSRCRTITSSPDEDEDDQESRLLEAHAREELEGDGCPACYPPELNIPYWQSFSSTGDVVLCAQREDWRKSRAFQQSFRNRFQHNSFGMFVASVCERQRRNGLGSHVQLLLDPQQQSQQQTWIEFQDYHLACYGQFRKKRDRLEKLRDSQKQAGATDLEGSGHSARSGKSIQGRLEFAERTLRSHEILPGWIEQQQLMVDSWPSSLCQGD</sequence>
<gene>
    <name evidence="2" type="ORF">M406DRAFT_74146</name>
</gene>
<evidence type="ECO:0000313" key="2">
    <source>
        <dbReference type="EMBL" id="KAF3763554.1"/>
    </source>
</evidence>
<dbReference type="GeneID" id="63842843"/>
<protein>
    <submittedName>
        <fullName evidence="2">Uncharacterized protein</fullName>
    </submittedName>
</protein>
<evidence type="ECO:0000256" key="1">
    <source>
        <dbReference type="SAM" id="MobiDB-lite"/>
    </source>
</evidence>
<keyword evidence="3" id="KW-1185">Reference proteome</keyword>
<feature type="region of interest" description="Disordered" evidence="1">
    <location>
        <begin position="1"/>
        <end position="20"/>
    </location>
</feature>
<reference evidence="2" key="1">
    <citation type="journal article" date="2020" name="Phytopathology">
        <title>Genome sequence of the chestnut blight fungus Cryphonectria parasitica EP155: A fundamental resource for an archetypical invasive plant pathogen.</title>
        <authorList>
            <person name="Crouch J.A."/>
            <person name="Dawe A."/>
            <person name="Aerts A."/>
            <person name="Barry K."/>
            <person name="Churchill A.C.L."/>
            <person name="Grimwood J."/>
            <person name="Hillman B."/>
            <person name="Milgroom M.G."/>
            <person name="Pangilinan J."/>
            <person name="Smith M."/>
            <person name="Salamov A."/>
            <person name="Schmutz J."/>
            <person name="Yadav J."/>
            <person name="Grigoriev I.V."/>
            <person name="Nuss D."/>
        </authorList>
    </citation>
    <scope>NUCLEOTIDE SEQUENCE</scope>
    <source>
        <strain evidence="2">EP155</strain>
    </source>
</reference>
<evidence type="ECO:0000313" key="3">
    <source>
        <dbReference type="Proteomes" id="UP000803844"/>
    </source>
</evidence>
<proteinExistence type="predicted"/>
<dbReference type="OrthoDB" id="5419928at2759"/>
<dbReference type="EMBL" id="MU032349">
    <property type="protein sequence ID" value="KAF3763554.1"/>
    <property type="molecule type" value="Genomic_DNA"/>
</dbReference>
<comment type="caution">
    <text evidence="2">The sequence shown here is derived from an EMBL/GenBank/DDBJ whole genome shotgun (WGS) entry which is preliminary data.</text>
</comment>
<organism evidence="2 3">
    <name type="scientific">Cryphonectria parasitica (strain ATCC 38755 / EP155)</name>
    <dbReference type="NCBI Taxonomy" id="660469"/>
    <lineage>
        <taxon>Eukaryota</taxon>
        <taxon>Fungi</taxon>
        <taxon>Dikarya</taxon>
        <taxon>Ascomycota</taxon>
        <taxon>Pezizomycotina</taxon>
        <taxon>Sordariomycetes</taxon>
        <taxon>Sordariomycetidae</taxon>
        <taxon>Diaporthales</taxon>
        <taxon>Cryphonectriaceae</taxon>
        <taxon>Cryphonectria-Endothia species complex</taxon>
        <taxon>Cryphonectria</taxon>
    </lineage>
</organism>
<feature type="region of interest" description="Disordered" evidence="1">
    <location>
        <begin position="181"/>
        <end position="207"/>
    </location>
</feature>
<accession>A0A9P4XYC2</accession>
<name>A0A9P4XYC2_CRYP1</name>